<protein>
    <recommendedName>
        <fullName evidence="2">Flagellar hook-length control protein-like C-terminal domain-containing protein</fullName>
    </recommendedName>
</protein>
<accession>A0A644XUW4</accession>
<name>A0A644XUW4_9ZZZZ</name>
<sequence length="479" mass="50995">MISMVSFEFGFAEGLMAAKKDVAASGGGFEEFLSRTAAQLSGNPPTNENAAAKDAKNNEGTVSIKPAGGEKKESDDKAPEDDTALSAAPSLALAAALLAAPLPPQVQEALAQDLTAGVEANVQRAAEVERPVPDCQAAMTLQAAPPEVREGDTVKAPDAQKAGETGEDFEAVLSDAKIVQPKAQNKTAEFSPQEDAGAKAPLTFKAKEETIRVTQTNRSEETDFAADMGETAAQTKTADLQVSVKEAEKLEPKTLPSANKMSQTAADTESTAQKTSVRSAEVQPAARSPEKSEKPREKIQFAETVEPTNTKLTAREGVDSPVPEAKTEQIRQPVFEQVAKEVTKTAKDMPADGFTTFDIKLYPEGLGKLEVRMTCEGSNLALTVTAHSEEAAKLLTGGAEKLRNTLSENYQVTHLEIRTEIRTDTQSGTAFFANGFGGSGHYGSGYAKEQTRYVESERDIGTDVVSERRIPVGVLDTRV</sequence>
<dbReference type="InterPro" id="IPR021136">
    <property type="entry name" value="Flagellar_hook_control-like_C"/>
</dbReference>
<feature type="compositionally biased region" description="Basic and acidic residues" evidence="1">
    <location>
        <begin position="68"/>
        <end position="77"/>
    </location>
</feature>
<feature type="domain" description="Flagellar hook-length control protein-like C-terminal" evidence="2">
    <location>
        <begin position="345"/>
        <end position="419"/>
    </location>
</feature>
<dbReference type="InterPro" id="IPR038610">
    <property type="entry name" value="FliK-like_C_sf"/>
</dbReference>
<dbReference type="Gene3D" id="3.30.750.140">
    <property type="match status" value="1"/>
</dbReference>
<dbReference type="Pfam" id="PF02120">
    <property type="entry name" value="Flg_hook"/>
    <property type="match status" value="1"/>
</dbReference>
<comment type="caution">
    <text evidence="3">The sequence shown here is derived from an EMBL/GenBank/DDBJ whole genome shotgun (WGS) entry which is preliminary data.</text>
</comment>
<dbReference type="AlphaFoldDB" id="A0A644XUW4"/>
<feature type="region of interest" description="Disordered" evidence="1">
    <location>
        <begin position="38"/>
        <end position="84"/>
    </location>
</feature>
<feature type="region of interest" description="Disordered" evidence="1">
    <location>
        <begin position="207"/>
        <end position="226"/>
    </location>
</feature>
<dbReference type="EMBL" id="VSSQ01002883">
    <property type="protein sequence ID" value="MPM17914.1"/>
    <property type="molecule type" value="Genomic_DNA"/>
</dbReference>
<dbReference type="CDD" id="cd17470">
    <property type="entry name" value="T3SS_Flik_C"/>
    <property type="match status" value="1"/>
</dbReference>
<reference evidence="3" key="1">
    <citation type="submission" date="2019-08" db="EMBL/GenBank/DDBJ databases">
        <authorList>
            <person name="Kucharzyk K."/>
            <person name="Murdoch R.W."/>
            <person name="Higgins S."/>
            <person name="Loffler F."/>
        </authorList>
    </citation>
    <scope>NUCLEOTIDE SEQUENCE</scope>
</reference>
<gene>
    <name evidence="3" type="ORF">SDC9_64314</name>
</gene>
<feature type="compositionally biased region" description="Basic and acidic residues" evidence="1">
    <location>
        <begin position="288"/>
        <end position="300"/>
    </location>
</feature>
<feature type="compositionally biased region" description="Polar residues" evidence="1">
    <location>
        <begin position="256"/>
        <end position="278"/>
    </location>
</feature>
<feature type="region of interest" description="Disordered" evidence="1">
    <location>
        <begin position="249"/>
        <end position="305"/>
    </location>
</feature>
<evidence type="ECO:0000259" key="2">
    <source>
        <dbReference type="Pfam" id="PF02120"/>
    </source>
</evidence>
<evidence type="ECO:0000313" key="3">
    <source>
        <dbReference type="EMBL" id="MPM17914.1"/>
    </source>
</evidence>
<organism evidence="3">
    <name type="scientific">bioreactor metagenome</name>
    <dbReference type="NCBI Taxonomy" id="1076179"/>
    <lineage>
        <taxon>unclassified sequences</taxon>
        <taxon>metagenomes</taxon>
        <taxon>ecological metagenomes</taxon>
    </lineage>
</organism>
<evidence type="ECO:0000256" key="1">
    <source>
        <dbReference type="SAM" id="MobiDB-lite"/>
    </source>
</evidence>
<proteinExistence type="predicted"/>